<dbReference type="EMBL" id="SHKI01000005">
    <property type="protein sequence ID" value="RZT64657.1"/>
    <property type="molecule type" value="Genomic_DNA"/>
</dbReference>
<evidence type="ECO:0000256" key="2">
    <source>
        <dbReference type="SAM" id="MobiDB-lite"/>
    </source>
</evidence>
<sequence length="531" mass="57288">MSSGERALVFWVPDWPVHAYVHDQDDDTDPLPPPIALVANRRVVACSAAAREAGVRVGLREREAQMRCPDLAVRPHDPEIDERRFAPVLAAIERLIPGIESRRPGLCAMRARGPARYYGGEEPAAAALLALATELDLTGVRIGIADGIFAAEQAARAAATAPGLAVPCAGIRIVPAGASAAFLSPLPVDHAAPGDFAEVLSGLGIRTLGALAALPEDAVRQRFGAAGVAAHRRATATGPVHGAEVRPRAPVREFSVDLSFEPPIDTAEQLAFACATLADRFISGLAEERLVCTALRIELTDDISVRHEREWAHPHRFTASDTVGRVRWQAASISHDAERGGAGITRVRITPTHTDRAAAHEPGLWNTEPDERVHHHLSRAQNRLGHAAVGTAQLSGGRLLASRQTMIPWGTSRTRPADTRGSASAPWPGALTGPVPSRVFATPLSAALLDVEGVAVSVDAEDLLTALPARLRVSHTEFSDRVEGWSAPWPVRERWWQGAPERFRLQLRLADGDAWLLYYERGEWFAEGRYD</sequence>
<dbReference type="PROSITE" id="PS50173">
    <property type="entry name" value="UMUC"/>
    <property type="match status" value="1"/>
</dbReference>
<dbReference type="InterPro" id="IPR050356">
    <property type="entry name" value="SulA_CellDiv_inhibitor"/>
</dbReference>
<gene>
    <name evidence="4" type="ORF">EV139_2078</name>
</gene>
<dbReference type="GO" id="GO:0006281">
    <property type="term" value="P:DNA repair"/>
    <property type="evidence" value="ECO:0007669"/>
    <property type="project" value="InterPro"/>
</dbReference>
<dbReference type="AlphaFoldDB" id="A0A4Q7TWF0"/>
<keyword evidence="1" id="KW-0227">DNA damage</keyword>
<feature type="domain" description="UmuC" evidence="3">
    <location>
        <begin position="34"/>
        <end position="100"/>
    </location>
</feature>
<accession>A0A4Q7TWF0</accession>
<evidence type="ECO:0000313" key="4">
    <source>
        <dbReference type="EMBL" id="RZT64657.1"/>
    </source>
</evidence>
<dbReference type="SUPFAM" id="SSF56672">
    <property type="entry name" value="DNA/RNA polymerases"/>
    <property type="match status" value="1"/>
</dbReference>
<organism evidence="4 5">
    <name type="scientific">Leucobacter luti</name>
    <dbReference type="NCBI Taxonomy" id="340320"/>
    <lineage>
        <taxon>Bacteria</taxon>
        <taxon>Bacillati</taxon>
        <taxon>Actinomycetota</taxon>
        <taxon>Actinomycetes</taxon>
        <taxon>Micrococcales</taxon>
        <taxon>Microbacteriaceae</taxon>
        <taxon>Leucobacter</taxon>
    </lineage>
</organism>
<keyword evidence="5" id="KW-1185">Reference proteome</keyword>
<dbReference type="PANTHER" id="PTHR35369:SF2">
    <property type="entry name" value="BLR3025 PROTEIN"/>
    <property type="match status" value="1"/>
</dbReference>
<reference evidence="4 5" key="1">
    <citation type="journal article" date="2015" name="Stand. Genomic Sci.">
        <title>Genomic Encyclopedia of Bacterial and Archaeal Type Strains, Phase III: the genomes of soil and plant-associated and newly described type strains.</title>
        <authorList>
            <person name="Whitman W.B."/>
            <person name="Woyke T."/>
            <person name="Klenk H.P."/>
            <person name="Zhou Y."/>
            <person name="Lilburn T.G."/>
            <person name="Beck B.J."/>
            <person name="De Vos P."/>
            <person name="Vandamme P."/>
            <person name="Eisen J.A."/>
            <person name="Garrity G."/>
            <person name="Hugenholtz P."/>
            <person name="Kyrpides N.C."/>
        </authorList>
    </citation>
    <scope>NUCLEOTIDE SEQUENCE [LARGE SCALE GENOMIC DNA]</scope>
    <source>
        <strain evidence="4 5">RF6</strain>
    </source>
</reference>
<feature type="region of interest" description="Disordered" evidence="2">
    <location>
        <begin position="410"/>
        <end position="429"/>
    </location>
</feature>
<evidence type="ECO:0000259" key="3">
    <source>
        <dbReference type="PROSITE" id="PS50173"/>
    </source>
</evidence>
<dbReference type="InterPro" id="IPR001126">
    <property type="entry name" value="UmuC"/>
</dbReference>
<dbReference type="PANTHER" id="PTHR35369">
    <property type="entry name" value="BLR3025 PROTEIN-RELATED"/>
    <property type="match status" value="1"/>
</dbReference>
<dbReference type="Pfam" id="PF00817">
    <property type="entry name" value="IMS"/>
    <property type="match status" value="1"/>
</dbReference>
<comment type="caution">
    <text evidence="4">The sequence shown here is derived from an EMBL/GenBank/DDBJ whole genome shotgun (WGS) entry which is preliminary data.</text>
</comment>
<evidence type="ECO:0000256" key="1">
    <source>
        <dbReference type="ARBA" id="ARBA00022763"/>
    </source>
</evidence>
<dbReference type="Proteomes" id="UP000291832">
    <property type="component" value="Unassembled WGS sequence"/>
</dbReference>
<dbReference type="Gene3D" id="3.40.1170.60">
    <property type="match status" value="1"/>
</dbReference>
<dbReference type="InterPro" id="IPR043502">
    <property type="entry name" value="DNA/RNA_pol_sf"/>
</dbReference>
<dbReference type="OrthoDB" id="5244088at2"/>
<dbReference type="RefSeq" id="WP_130454251.1">
    <property type="nucleotide sequence ID" value="NZ_QYAG01000001.1"/>
</dbReference>
<name>A0A4Q7TWF0_9MICO</name>
<proteinExistence type="predicted"/>
<protein>
    <submittedName>
        <fullName evidence="4">Protein ImuB</fullName>
    </submittedName>
</protein>
<dbReference type="CDD" id="cd03468">
    <property type="entry name" value="PolY_like"/>
    <property type="match status" value="1"/>
</dbReference>
<evidence type="ECO:0000313" key="5">
    <source>
        <dbReference type="Proteomes" id="UP000291832"/>
    </source>
</evidence>